<dbReference type="GO" id="GO:0047838">
    <property type="term" value="F:D-xylose 1-dehydrogenase (NAD+) activity"/>
    <property type="evidence" value="ECO:0007669"/>
    <property type="project" value="UniProtKB-EC"/>
</dbReference>
<dbReference type="InterPro" id="IPR002347">
    <property type="entry name" value="SDR_fam"/>
</dbReference>
<organism evidence="5">
    <name type="scientific">Caulobacter sp. (strain K31)</name>
    <dbReference type="NCBI Taxonomy" id="366602"/>
    <lineage>
        <taxon>Bacteria</taxon>
        <taxon>Pseudomonadati</taxon>
        <taxon>Pseudomonadota</taxon>
        <taxon>Alphaproteobacteria</taxon>
        <taxon>Caulobacterales</taxon>
        <taxon>Caulobacteraceae</taxon>
        <taxon>Caulobacter</taxon>
    </lineage>
</organism>
<dbReference type="KEGG" id="cak:Caul_2720"/>
<keyword evidence="2" id="KW-0560">Oxidoreductase</keyword>
<evidence type="ECO:0000256" key="2">
    <source>
        <dbReference type="ARBA" id="ARBA00023002"/>
    </source>
</evidence>
<dbReference type="InterPro" id="IPR036291">
    <property type="entry name" value="NAD(P)-bd_dom_sf"/>
</dbReference>
<sequence length="256" mass="25680">MNLDLDGKVALVGGASRGIGLAIAKALAAEGCTVVLSARGEAELGAAVTELGGDAWAQVADLTDPAACERLVAAVEARFGRLDVLVANAGSGTSVAPGHETPDEWRRMIELNLFTATNLIGAARPLMTRAKDGGGGGAIVCVSSICGREALGAPVTYSAAKAALDAAVNGLSRPLAAEGVRINGVAPGNILFPGGTWDRKLAETPDAVAAMLARDVPQGVLGRPEDVADAVTFLASSRAAFVTGAVLVVDGGQTRT</sequence>
<dbReference type="STRING" id="366602.Caul_2720"/>
<proteinExistence type="inferred from homology"/>
<dbReference type="SUPFAM" id="SSF51735">
    <property type="entry name" value="NAD(P)-binding Rossmann-fold domains"/>
    <property type="match status" value="1"/>
</dbReference>
<dbReference type="PANTHER" id="PTHR43639">
    <property type="entry name" value="OXIDOREDUCTASE, SHORT-CHAIN DEHYDROGENASE/REDUCTASE FAMILY (AFU_ORTHOLOGUE AFUA_5G02870)"/>
    <property type="match status" value="1"/>
</dbReference>
<protein>
    <recommendedName>
        <fullName evidence="4">D-xylose 1-dehydrogenase</fullName>
        <ecNumber evidence="3">1.1.1.175</ecNumber>
    </recommendedName>
</protein>
<evidence type="ECO:0000256" key="3">
    <source>
        <dbReference type="ARBA" id="ARBA00066641"/>
    </source>
</evidence>
<dbReference type="FunFam" id="3.40.50.720:FF:000084">
    <property type="entry name" value="Short-chain dehydrogenase reductase"/>
    <property type="match status" value="1"/>
</dbReference>
<dbReference type="PANTHER" id="PTHR43639:SF1">
    <property type="entry name" value="SHORT-CHAIN DEHYDROGENASE_REDUCTASE FAMILY PROTEIN"/>
    <property type="match status" value="1"/>
</dbReference>
<dbReference type="OrthoDB" id="9793325at2"/>
<accession>B0SYA0</accession>
<dbReference type="PRINTS" id="PR00081">
    <property type="entry name" value="GDHRDH"/>
</dbReference>
<gene>
    <name evidence="5" type="ordered locus">Caul_2720</name>
</gene>
<dbReference type="PRINTS" id="PR00080">
    <property type="entry name" value="SDRFAMILY"/>
</dbReference>
<dbReference type="eggNOG" id="COG1028">
    <property type="taxonomic scope" value="Bacteria"/>
</dbReference>
<dbReference type="EMBL" id="CP000927">
    <property type="protein sequence ID" value="ABZ71847.1"/>
    <property type="molecule type" value="Genomic_DNA"/>
</dbReference>
<evidence type="ECO:0000256" key="4">
    <source>
        <dbReference type="ARBA" id="ARBA00069939"/>
    </source>
</evidence>
<dbReference type="EC" id="1.1.1.175" evidence="3"/>
<dbReference type="AlphaFoldDB" id="B0SYA0"/>
<evidence type="ECO:0000313" key="5">
    <source>
        <dbReference type="EMBL" id="ABZ71847.1"/>
    </source>
</evidence>
<name>B0SYA0_CAUSK</name>
<evidence type="ECO:0000256" key="1">
    <source>
        <dbReference type="ARBA" id="ARBA00006484"/>
    </source>
</evidence>
<dbReference type="Gene3D" id="3.40.50.720">
    <property type="entry name" value="NAD(P)-binding Rossmann-like Domain"/>
    <property type="match status" value="1"/>
</dbReference>
<reference evidence="5" key="1">
    <citation type="submission" date="2008-01" db="EMBL/GenBank/DDBJ databases">
        <title>Complete sequence of chromosome of Caulobacter sp. K31.</title>
        <authorList>
            <consortium name="US DOE Joint Genome Institute"/>
            <person name="Copeland A."/>
            <person name="Lucas S."/>
            <person name="Lapidus A."/>
            <person name="Barry K."/>
            <person name="Glavina del Rio T."/>
            <person name="Dalin E."/>
            <person name="Tice H."/>
            <person name="Pitluck S."/>
            <person name="Bruce D."/>
            <person name="Goodwin L."/>
            <person name="Thompson L.S."/>
            <person name="Brettin T."/>
            <person name="Detter J.C."/>
            <person name="Han C."/>
            <person name="Schmutz J."/>
            <person name="Larimer F."/>
            <person name="Land M."/>
            <person name="Hauser L."/>
            <person name="Kyrpides N."/>
            <person name="Kim E."/>
            <person name="Stephens C."/>
            <person name="Richardson P."/>
        </authorList>
    </citation>
    <scope>NUCLEOTIDE SEQUENCE [LARGE SCALE GENOMIC DNA]</scope>
    <source>
        <strain evidence="5">K31</strain>
    </source>
</reference>
<dbReference type="HOGENOM" id="CLU_010194_1_2_5"/>
<dbReference type="Pfam" id="PF13561">
    <property type="entry name" value="adh_short_C2"/>
    <property type="match status" value="1"/>
</dbReference>
<dbReference type="CDD" id="cd05233">
    <property type="entry name" value="SDR_c"/>
    <property type="match status" value="1"/>
</dbReference>
<comment type="similarity">
    <text evidence="1">Belongs to the short-chain dehydrogenases/reductases (SDR) family.</text>
</comment>